<dbReference type="Proteomes" id="UP000000267">
    <property type="component" value="Unassembled WGS sequence"/>
</dbReference>
<evidence type="ECO:0000313" key="7">
    <source>
        <dbReference type="EMBL" id="EDO19339.1"/>
    </source>
</evidence>
<dbReference type="HOGENOM" id="CLU_010289_2_1_1"/>
<evidence type="ECO:0000256" key="5">
    <source>
        <dbReference type="ARBA" id="ARBA00048108"/>
    </source>
</evidence>
<feature type="domain" description="Diphthamide synthase" evidence="6">
    <location>
        <begin position="1"/>
        <end position="237"/>
    </location>
</feature>
<dbReference type="SUPFAM" id="SSF52402">
    <property type="entry name" value="Adenine nucleotide alpha hydrolases-like"/>
    <property type="match status" value="1"/>
</dbReference>
<dbReference type="NCBIfam" id="TIGR00290">
    <property type="entry name" value="MJ0570_dom"/>
    <property type="match status" value="1"/>
</dbReference>
<accession>A7TEN2</accession>
<evidence type="ECO:0000313" key="8">
    <source>
        <dbReference type="Proteomes" id="UP000000267"/>
    </source>
</evidence>
<dbReference type="STRING" id="436907.A7TEN2"/>
<reference evidence="7 8" key="1">
    <citation type="journal article" date="2007" name="Proc. Natl. Acad. Sci. U.S.A.">
        <title>Independent sorting-out of thousands of duplicated gene pairs in two yeast species descended from a whole-genome duplication.</title>
        <authorList>
            <person name="Scannell D.R."/>
            <person name="Frank A.C."/>
            <person name="Conant G.C."/>
            <person name="Byrne K.P."/>
            <person name="Woolfit M."/>
            <person name="Wolfe K.H."/>
        </authorList>
    </citation>
    <scope>NUCLEOTIDE SEQUENCE [LARGE SCALE GENOMIC DNA]</scope>
    <source>
        <strain evidence="8">ATCC 22028 / DSM 70294 / BCRC 21397 / CBS 2163 / NBRC 10782 / NRRL Y-8283 / UCD 57-17</strain>
    </source>
</reference>
<dbReference type="Gene3D" id="3.40.50.620">
    <property type="entry name" value="HUPs"/>
    <property type="match status" value="1"/>
</dbReference>
<dbReference type="FunFam" id="3.40.50.620:FF:000145">
    <property type="entry name" value="ATP-binding domain containing protein"/>
    <property type="match status" value="1"/>
</dbReference>
<dbReference type="EMBL" id="DS480380">
    <property type="protein sequence ID" value="EDO19339.1"/>
    <property type="molecule type" value="Genomic_DNA"/>
</dbReference>
<keyword evidence="8" id="KW-1185">Reference proteome</keyword>
<protein>
    <recommendedName>
        <fullName evidence="2">Diphthine--ammonia ligase</fullName>
        <ecNumber evidence="1">6.3.1.14</ecNumber>
    </recommendedName>
    <alternativeName>
        <fullName evidence="3">Diphthamide synthase</fullName>
    </alternativeName>
    <alternativeName>
        <fullName evidence="4">Diphthamide synthetase</fullName>
    </alternativeName>
</protein>
<dbReference type="GO" id="GO:0017178">
    <property type="term" value="F:diphthine-ammonia ligase activity"/>
    <property type="evidence" value="ECO:0007669"/>
    <property type="project" value="UniProtKB-EC"/>
</dbReference>
<dbReference type="GO" id="GO:0017183">
    <property type="term" value="P:protein histidyl modification to diphthamide"/>
    <property type="evidence" value="ECO:0007669"/>
    <property type="project" value="EnsemblFungi"/>
</dbReference>
<dbReference type="InterPro" id="IPR035959">
    <property type="entry name" value="RutC-like_sf"/>
</dbReference>
<dbReference type="PANTHER" id="PTHR12196:SF2">
    <property type="entry name" value="DIPHTHINE--AMMONIA LIGASE"/>
    <property type="match status" value="1"/>
</dbReference>
<dbReference type="Pfam" id="PF01042">
    <property type="entry name" value="Ribonuc_L-PSP"/>
    <property type="match status" value="1"/>
</dbReference>
<dbReference type="CDD" id="cd06155">
    <property type="entry name" value="eu_AANH_C_1"/>
    <property type="match status" value="1"/>
</dbReference>
<organism evidence="8">
    <name type="scientific">Vanderwaltozyma polyspora (strain ATCC 22028 / DSM 70294 / BCRC 21397 / CBS 2163 / NBRC 10782 / NRRL Y-8283 / UCD 57-17)</name>
    <name type="common">Kluyveromyces polysporus</name>
    <dbReference type="NCBI Taxonomy" id="436907"/>
    <lineage>
        <taxon>Eukaryota</taxon>
        <taxon>Fungi</taxon>
        <taxon>Dikarya</taxon>
        <taxon>Ascomycota</taxon>
        <taxon>Saccharomycotina</taxon>
        <taxon>Saccharomycetes</taxon>
        <taxon>Saccharomycetales</taxon>
        <taxon>Saccharomycetaceae</taxon>
        <taxon>Vanderwaltozyma</taxon>
    </lineage>
</organism>
<dbReference type="CDD" id="cd06156">
    <property type="entry name" value="eu_AANH_C_2"/>
    <property type="match status" value="1"/>
</dbReference>
<sequence>MKFVALVSGGKDSCYNVLHCIKNGHELVALANLHPEDTNEQELDSFMFQTVGHDVVSYYDQCTGLPLFRHSIKLQGSKNVNLNYVKTENDEIEDLLELLLEVKDAIPDLEAVSVGAILSSYQRTRVEDVCSRIGLTVLSYLWQRDQLELMTEMCLASKTKDDTTANMDARLIKLAAIGLDETHLFKSLPEAFPTLKKLNSMYDVHICGEGGEFETMVLDAPFFHKGLLEIKSKKINSSDRSCGVYNGRLEVSFKERPLTKEDSETLINSLITPPYLPDMWQELIEAVTIEVTNTTSCPKKDSVNIVEPVKLNVKASTNILNGLLYISNLFPQNIEEDIERQVENVFNQLDSILGEKTYSRAQVLNSSLYLFNMSDFSKVNKIYNNYFDIQKFGPLPPSRACVGSKELPEGCLLQLSVIVDASCDITTLPNGIKVNNNKDGLHVQGRSYWAPCNIGPYSQAIWKSTDRNKVSYISGQIALDPASMEMNFHDPLHQSVLSLKHFDTLKNTIDAKRSLSMTCFISEKSIVPVITSTWSLYCSDMAYESELWMSKEDDPKGCLIIAEVSELPRNALCEWGGISCNTATIEDDIDDIDDIETGTEYLSLKNEILSVATSHTKVITNEHRRTFVTIFLDSDDEVITLLSSGGMKCQASLYCHPSSISRIASSLLKLNGVNLNFVTAVYNYKGKEHKFGIHLIM</sequence>
<evidence type="ECO:0000256" key="1">
    <source>
        <dbReference type="ARBA" id="ARBA00012089"/>
    </source>
</evidence>
<proteinExistence type="predicted"/>
<dbReference type="FunCoup" id="A7TEN2">
    <property type="interactions" value="116"/>
</dbReference>
<dbReference type="eggNOG" id="KOG2316">
    <property type="taxonomic scope" value="Eukaryota"/>
</dbReference>
<evidence type="ECO:0000256" key="3">
    <source>
        <dbReference type="ARBA" id="ARBA00029814"/>
    </source>
</evidence>
<dbReference type="eggNOG" id="KOG2317">
    <property type="taxonomic scope" value="Eukaryota"/>
</dbReference>
<dbReference type="CDD" id="cd01994">
    <property type="entry name" value="AANH_PF0828-like"/>
    <property type="match status" value="1"/>
</dbReference>
<evidence type="ECO:0000259" key="6">
    <source>
        <dbReference type="Pfam" id="PF01902"/>
    </source>
</evidence>
<dbReference type="AlphaFoldDB" id="A7TEN2"/>
<dbReference type="RefSeq" id="XP_001647197.1">
    <property type="nucleotide sequence ID" value="XM_001647147.1"/>
</dbReference>
<dbReference type="OMA" id="HCRLAQS"/>
<dbReference type="Pfam" id="PF01902">
    <property type="entry name" value="Diphthami_syn_2"/>
    <property type="match status" value="1"/>
</dbReference>
<dbReference type="Gene3D" id="3.90.1490.10">
    <property type="entry name" value="putative n-type atp pyrophosphatase, domain 2"/>
    <property type="match status" value="1"/>
</dbReference>
<name>A7TEN2_VANPO</name>
<evidence type="ECO:0000256" key="4">
    <source>
        <dbReference type="ARBA" id="ARBA00031552"/>
    </source>
</evidence>
<dbReference type="InParanoid" id="A7TEN2"/>
<dbReference type="OrthoDB" id="686384at2759"/>
<dbReference type="InterPro" id="IPR002761">
    <property type="entry name" value="Diphthami_syn_dom"/>
</dbReference>
<dbReference type="PANTHER" id="PTHR12196">
    <property type="entry name" value="DOMAIN OF UNKNOWN FUNCTION 71 DUF71 -CONTAINING PROTEIN"/>
    <property type="match status" value="1"/>
</dbReference>
<dbReference type="PhylomeDB" id="A7TEN2"/>
<dbReference type="EC" id="6.3.1.14" evidence="1"/>
<dbReference type="KEGG" id="vpo:Kpol_1036p86"/>
<dbReference type="GeneID" id="5547679"/>
<dbReference type="InterPro" id="IPR030662">
    <property type="entry name" value="DPH6/MJ0570"/>
</dbReference>
<dbReference type="Gene3D" id="3.30.1330.40">
    <property type="entry name" value="RutC-like"/>
    <property type="match status" value="2"/>
</dbReference>
<evidence type="ECO:0000256" key="2">
    <source>
        <dbReference type="ARBA" id="ARBA00018426"/>
    </source>
</evidence>
<dbReference type="SUPFAM" id="SSF55298">
    <property type="entry name" value="YjgF-like"/>
    <property type="match status" value="2"/>
</dbReference>
<dbReference type="InterPro" id="IPR006175">
    <property type="entry name" value="YjgF/YER057c/UK114"/>
</dbReference>
<gene>
    <name evidence="7" type="ORF">Kpol_1036p86</name>
</gene>
<dbReference type="InterPro" id="IPR014729">
    <property type="entry name" value="Rossmann-like_a/b/a_fold"/>
</dbReference>
<comment type="catalytic activity">
    <reaction evidence="5">
        <text>diphthine-[translation elongation factor 2] + NH4(+) + ATP = diphthamide-[translation elongation factor 2] + AMP + diphosphate + H(+)</text>
        <dbReference type="Rhea" id="RHEA:19753"/>
        <dbReference type="Rhea" id="RHEA-COMP:10172"/>
        <dbReference type="Rhea" id="RHEA-COMP:10174"/>
        <dbReference type="ChEBI" id="CHEBI:15378"/>
        <dbReference type="ChEBI" id="CHEBI:16692"/>
        <dbReference type="ChEBI" id="CHEBI:28938"/>
        <dbReference type="ChEBI" id="CHEBI:30616"/>
        <dbReference type="ChEBI" id="CHEBI:33019"/>
        <dbReference type="ChEBI" id="CHEBI:82696"/>
        <dbReference type="ChEBI" id="CHEBI:456215"/>
        <dbReference type="EC" id="6.3.1.14"/>
    </reaction>
</comment>